<comment type="caution">
    <text evidence="2">The sequence shown here is derived from an EMBL/GenBank/DDBJ whole genome shotgun (WGS) entry which is preliminary data.</text>
</comment>
<feature type="transmembrane region" description="Helical" evidence="1">
    <location>
        <begin position="94"/>
        <end position="117"/>
    </location>
</feature>
<evidence type="ECO:0000313" key="3">
    <source>
        <dbReference type="Proteomes" id="UP000808349"/>
    </source>
</evidence>
<feature type="transmembrane region" description="Helical" evidence="1">
    <location>
        <begin position="193"/>
        <end position="218"/>
    </location>
</feature>
<dbReference type="PANTHER" id="PTHR40031:SF1">
    <property type="entry name" value="MEMBRANE-BOUND METAL-DEPENDENT HYDROLASE"/>
    <property type="match status" value="1"/>
</dbReference>
<evidence type="ECO:0000313" key="2">
    <source>
        <dbReference type="EMBL" id="MBK9716309.1"/>
    </source>
</evidence>
<protein>
    <submittedName>
        <fullName evidence="2">Metal-dependent hydrolase</fullName>
    </submittedName>
</protein>
<dbReference type="Proteomes" id="UP000808349">
    <property type="component" value="Unassembled WGS sequence"/>
</dbReference>
<dbReference type="InterPro" id="IPR053170">
    <property type="entry name" value="Transcription_regulator"/>
</dbReference>
<gene>
    <name evidence="2" type="ORF">IPO85_02065</name>
</gene>
<organism evidence="2 3">
    <name type="scientific">Candidatus Defluviibacterium haderslevense</name>
    <dbReference type="NCBI Taxonomy" id="2981993"/>
    <lineage>
        <taxon>Bacteria</taxon>
        <taxon>Pseudomonadati</taxon>
        <taxon>Bacteroidota</taxon>
        <taxon>Saprospiria</taxon>
        <taxon>Saprospirales</taxon>
        <taxon>Saprospiraceae</taxon>
        <taxon>Candidatus Defluviibacterium</taxon>
    </lineage>
</organism>
<keyword evidence="1" id="KW-0472">Membrane</keyword>
<accession>A0A9D7S6J3</accession>
<dbReference type="AlphaFoldDB" id="A0A9D7S6J3"/>
<dbReference type="EMBL" id="JADKFW010000004">
    <property type="protein sequence ID" value="MBK9716309.1"/>
    <property type="molecule type" value="Genomic_DNA"/>
</dbReference>
<keyword evidence="1" id="KW-1133">Transmembrane helix</keyword>
<reference evidence="2 3" key="1">
    <citation type="submission" date="2020-10" db="EMBL/GenBank/DDBJ databases">
        <title>Connecting structure to function with the recovery of over 1000 high-quality activated sludge metagenome-assembled genomes encoding full-length rRNA genes using long-read sequencing.</title>
        <authorList>
            <person name="Singleton C.M."/>
            <person name="Petriglieri F."/>
            <person name="Kristensen J.M."/>
            <person name="Kirkegaard R.H."/>
            <person name="Michaelsen T.Y."/>
            <person name="Andersen M.H."/>
            <person name="Karst S.M."/>
            <person name="Dueholm M.S."/>
            <person name="Nielsen P.H."/>
            <person name="Albertsen M."/>
        </authorList>
    </citation>
    <scope>NUCLEOTIDE SEQUENCE [LARGE SCALE GENOMIC DNA]</scope>
    <source>
        <strain evidence="2">Ribe_18-Q3-R11-54_BAT3C.373</strain>
    </source>
</reference>
<proteinExistence type="predicted"/>
<dbReference type="Pfam" id="PF04307">
    <property type="entry name" value="YdjM"/>
    <property type="match status" value="1"/>
</dbReference>
<sequence length="406" mass="46534">MDSITQMVLGAACGEAVLGKKIGNKALVWGAVAGTIPDLDVMANFFMGELDSLAFHRGPMHSLLFAGLMPFLLSWLVLKFYKSGIYNNPYYKKISFVLASLLFIAIAGILSFLVIYLVQWNGIFVPILLIIGLFFLIKTIYNNYVCKNQDAPSASYFEWTGLFFLSIVTHPLLDALTTFGTQLFWPFSNYRVAISNIAILDPIYTLPFLGTVIACGLFDKSDRRRSQINWIGICVSSAYMMGTLITKNHVDQVMKMSLEKQQIQVDKSMSCPTILNNILWFAIAKKDTSYYCGYYSIFDKEAKIDSIYRIDQNKKLLAPYIQQKSLQILTWFSADYYNAMDMGNDKIQYNDLRYGTFSFRFDRPKDYIFHFNLVKKGNEIQVSSERDRPVQSRAELIQFWNRIKGY</sequence>
<name>A0A9D7S6J3_9BACT</name>
<feature type="transmembrane region" description="Helical" evidence="1">
    <location>
        <begin position="63"/>
        <end position="82"/>
    </location>
</feature>
<dbReference type="InterPro" id="IPR007404">
    <property type="entry name" value="YdjM-like"/>
</dbReference>
<dbReference type="GO" id="GO:0016787">
    <property type="term" value="F:hydrolase activity"/>
    <property type="evidence" value="ECO:0007669"/>
    <property type="project" value="UniProtKB-KW"/>
</dbReference>
<feature type="transmembrane region" description="Helical" evidence="1">
    <location>
        <begin position="230"/>
        <end position="246"/>
    </location>
</feature>
<evidence type="ECO:0000256" key="1">
    <source>
        <dbReference type="SAM" id="Phobius"/>
    </source>
</evidence>
<keyword evidence="1" id="KW-0812">Transmembrane</keyword>
<dbReference type="PANTHER" id="PTHR40031">
    <property type="entry name" value="HYPOTHETICAL MEMBRANE SPANNING PROTEIN"/>
    <property type="match status" value="1"/>
</dbReference>
<keyword evidence="2" id="KW-0378">Hydrolase</keyword>
<feature type="transmembrane region" description="Helical" evidence="1">
    <location>
        <begin position="156"/>
        <end position="173"/>
    </location>
</feature>
<feature type="transmembrane region" description="Helical" evidence="1">
    <location>
        <begin position="123"/>
        <end position="144"/>
    </location>
</feature>